<keyword evidence="3" id="KW-1185">Reference proteome</keyword>
<dbReference type="EMBL" id="PNRG01000033">
    <property type="protein sequence ID" value="PMR78148.1"/>
    <property type="molecule type" value="Genomic_DNA"/>
</dbReference>
<dbReference type="Pfam" id="PF10047">
    <property type="entry name" value="DUF2281"/>
    <property type="match status" value="1"/>
</dbReference>
<dbReference type="OrthoDB" id="7306710at2"/>
<dbReference type="InterPro" id="IPR018739">
    <property type="entry name" value="DUF2281"/>
</dbReference>
<name>A0A2N7UCH6_9GAMM</name>
<accession>A0A2N7UCH6</accession>
<protein>
    <submittedName>
        <fullName evidence="2">DUF2281 domain-containing protein</fullName>
    </submittedName>
</protein>
<evidence type="ECO:0000259" key="1">
    <source>
        <dbReference type="Pfam" id="PF10047"/>
    </source>
</evidence>
<sequence length="77" mass="9291">MQMKELVSRVSRLPPDRQEEVMDFIAFLEHRYGQRESLEQADWSESEFHAMSVDQAMRGLEDEPNIYSEEDLKERWQ</sequence>
<proteinExistence type="predicted"/>
<evidence type="ECO:0000313" key="2">
    <source>
        <dbReference type="EMBL" id="PMR78148.1"/>
    </source>
</evidence>
<feature type="domain" description="DUF2281" evidence="1">
    <location>
        <begin position="5"/>
        <end position="35"/>
    </location>
</feature>
<reference evidence="2 3" key="1">
    <citation type="submission" date="2018-01" db="EMBL/GenBank/DDBJ databases">
        <title>Halomonas endophytica sp. nov., isolated from storage liquid in the stems of Populus euphratica.</title>
        <authorList>
            <person name="Chen C."/>
        </authorList>
    </citation>
    <scope>NUCLEOTIDE SEQUENCE [LARGE SCALE GENOMIC DNA]</scope>
    <source>
        <strain evidence="2 3">BZ-SZ-XJ27</strain>
    </source>
</reference>
<gene>
    <name evidence="2" type="ORF">C1H70_15345</name>
</gene>
<dbReference type="Proteomes" id="UP000235547">
    <property type="component" value="Unassembled WGS sequence"/>
</dbReference>
<comment type="caution">
    <text evidence="2">The sequence shown here is derived from an EMBL/GenBank/DDBJ whole genome shotgun (WGS) entry which is preliminary data.</text>
</comment>
<dbReference type="AlphaFoldDB" id="A0A2N7UCH6"/>
<organism evidence="2 3">
    <name type="scientific">Halomonas urumqiensis</name>
    <dbReference type="NCBI Taxonomy" id="1684789"/>
    <lineage>
        <taxon>Bacteria</taxon>
        <taxon>Pseudomonadati</taxon>
        <taxon>Pseudomonadota</taxon>
        <taxon>Gammaproteobacteria</taxon>
        <taxon>Oceanospirillales</taxon>
        <taxon>Halomonadaceae</taxon>
        <taxon>Halomonas</taxon>
    </lineage>
</organism>
<evidence type="ECO:0000313" key="3">
    <source>
        <dbReference type="Proteomes" id="UP000235547"/>
    </source>
</evidence>